<dbReference type="GO" id="GO:0052621">
    <property type="term" value="F:diguanylate cyclase activity"/>
    <property type="evidence" value="ECO:0007669"/>
    <property type="project" value="TreeGrafter"/>
</dbReference>
<keyword evidence="4" id="KW-0175">Coiled coil</keyword>
<dbReference type="SUPFAM" id="SSF52172">
    <property type="entry name" value="CheY-like"/>
    <property type="match status" value="1"/>
</dbReference>
<dbReference type="InterPro" id="IPR016132">
    <property type="entry name" value="Phyto_chromo_attachment"/>
</dbReference>
<dbReference type="Pfam" id="PF00072">
    <property type="entry name" value="Response_reg"/>
    <property type="match status" value="1"/>
</dbReference>
<reference evidence="9" key="1">
    <citation type="journal article" date="2011" name="MBio">
        <title>Novel metabolic attributes of the genus Cyanothece, comprising a group of unicellular nitrogen-fixing Cyanobacteria.</title>
        <authorList>
            <person name="Bandyopadhyay A."/>
            <person name="Elvitigala T."/>
            <person name="Welsh E."/>
            <person name="Stockel J."/>
            <person name="Liberton M."/>
            <person name="Min H."/>
            <person name="Sherman L.A."/>
            <person name="Pakrasi H.B."/>
        </authorList>
    </citation>
    <scope>NUCLEOTIDE SEQUENCE [LARGE SCALE GENOMIC DNA]</scope>
    <source>
        <strain evidence="9">PCC 7822</strain>
    </source>
</reference>
<evidence type="ECO:0000256" key="1">
    <source>
        <dbReference type="ARBA" id="ARBA00022679"/>
    </source>
</evidence>
<organism evidence="8 9">
    <name type="scientific">Gloeothece verrucosa (strain PCC 7822)</name>
    <name type="common">Cyanothece sp. (strain PCC 7822)</name>
    <dbReference type="NCBI Taxonomy" id="497965"/>
    <lineage>
        <taxon>Bacteria</taxon>
        <taxon>Bacillati</taxon>
        <taxon>Cyanobacteriota</taxon>
        <taxon>Cyanophyceae</taxon>
        <taxon>Oscillatoriophycideae</taxon>
        <taxon>Chroococcales</taxon>
        <taxon>Aphanothecaceae</taxon>
        <taxon>Gloeothece</taxon>
        <taxon>Gloeothece verrucosa</taxon>
    </lineage>
</organism>
<dbReference type="SUPFAM" id="SSF55073">
    <property type="entry name" value="Nucleotide cyclase"/>
    <property type="match status" value="1"/>
</dbReference>
<keyword evidence="2" id="KW-0418">Kinase</keyword>
<name>E0UGX0_GLOV7</name>
<keyword evidence="9" id="KW-1185">Reference proteome</keyword>
<dbReference type="Pfam" id="PF00990">
    <property type="entry name" value="GGDEF"/>
    <property type="match status" value="1"/>
</dbReference>
<dbReference type="GO" id="GO:0043709">
    <property type="term" value="P:cell adhesion involved in single-species biofilm formation"/>
    <property type="evidence" value="ECO:0007669"/>
    <property type="project" value="TreeGrafter"/>
</dbReference>
<dbReference type="eggNOG" id="COG3706">
    <property type="taxonomic scope" value="Bacteria"/>
</dbReference>
<feature type="domain" description="GGDEF" evidence="7">
    <location>
        <begin position="356"/>
        <end position="493"/>
    </location>
</feature>
<evidence type="ECO:0000259" key="5">
    <source>
        <dbReference type="PROSITE" id="PS50046"/>
    </source>
</evidence>
<accession>E0UGX0</accession>
<dbReference type="Gene3D" id="3.40.50.2300">
    <property type="match status" value="1"/>
</dbReference>
<dbReference type="EMBL" id="CP002198">
    <property type="protein sequence ID" value="ADN14451.1"/>
    <property type="molecule type" value="Genomic_DNA"/>
</dbReference>
<dbReference type="InterPro" id="IPR029787">
    <property type="entry name" value="Nucleotide_cyclase"/>
</dbReference>
<dbReference type="PANTHER" id="PTHR45138">
    <property type="entry name" value="REGULATORY COMPONENTS OF SENSORY TRANSDUCTION SYSTEM"/>
    <property type="match status" value="1"/>
</dbReference>
<dbReference type="InterPro" id="IPR029016">
    <property type="entry name" value="GAF-like_dom_sf"/>
</dbReference>
<dbReference type="GO" id="GO:0000160">
    <property type="term" value="P:phosphorelay signal transduction system"/>
    <property type="evidence" value="ECO:0007669"/>
    <property type="project" value="InterPro"/>
</dbReference>
<dbReference type="SUPFAM" id="SSF55781">
    <property type="entry name" value="GAF domain-like"/>
    <property type="match status" value="1"/>
</dbReference>
<sequence length="493" mass="56407">MPIYNPSLHILLIEDNSYEAELIKDMIESVLEIPVILTHHSYLKHGIQSLQQNNYDIILLDIRLPDNQDLSSINQIKQQASTTPIVVLSNIQDKNIAVEAVRQGAQDYLYKGQFDSELLCRAIGYAIERQQIEEQLKQQKLQLQRQKEELQKQIEREQLMGRMIERIRKSLELRDILKTTVSEVRYFLNTDRVMIYCCRDGSPARIVAESLAPQQEKPVPLLARVSHLLETNLYHYSLTPEQNQEIDQILNSLINSVLTVPIWQNQPEGEASLWGQLLAQDYSGNREWQNWEIEFLTQLGNSLAIAIQQSELYQTVQNQAMLDGLTGIANRRQFDLVLRREWERLAAQENFQKIPVCMSLIMCDVDFFKNYNTFYGHLGGDDCLKQVANVIKLACERASDVAARYGGEEFAIILPDTDEQGALTVAHKIHSALKQRQIPHDNSAVSEYVTLSIGIATQIPSLDREPKFLIDLADQALQQAKAQGRNRIIQSES</sequence>
<keyword evidence="3" id="KW-0597">Phosphoprotein</keyword>
<dbReference type="GO" id="GO:1902201">
    <property type="term" value="P:negative regulation of bacterial-type flagellum-dependent cell motility"/>
    <property type="evidence" value="ECO:0007669"/>
    <property type="project" value="TreeGrafter"/>
</dbReference>
<dbReference type="eggNOG" id="COG0745">
    <property type="taxonomic scope" value="Bacteria"/>
</dbReference>
<dbReference type="AlphaFoldDB" id="E0UGX0"/>
<dbReference type="InterPro" id="IPR003018">
    <property type="entry name" value="GAF"/>
</dbReference>
<dbReference type="SMART" id="SM00267">
    <property type="entry name" value="GGDEF"/>
    <property type="match status" value="1"/>
</dbReference>
<proteinExistence type="predicted"/>
<dbReference type="PROSITE" id="PS50046">
    <property type="entry name" value="PHYTOCHROME_2"/>
    <property type="match status" value="1"/>
</dbReference>
<dbReference type="SMART" id="SM00065">
    <property type="entry name" value="GAF"/>
    <property type="match status" value="1"/>
</dbReference>
<feature type="coiled-coil region" evidence="4">
    <location>
        <begin position="129"/>
        <end position="160"/>
    </location>
</feature>
<dbReference type="InterPro" id="IPR011006">
    <property type="entry name" value="CheY-like_superfamily"/>
</dbReference>
<dbReference type="OrthoDB" id="9759607at2"/>
<dbReference type="InterPro" id="IPR050469">
    <property type="entry name" value="Diguanylate_Cyclase"/>
</dbReference>
<dbReference type="KEGG" id="cyj:Cyan7822_2479"/>
<evidence type="ECO:0000313" key="9">
    <source>
        <dbReference type="Proteomes" id="UP000008206"/>
    </source>
</evidence>
<dbReference type="InterPro" id="IPR001789">
    <property type="entry name" value="Sig_transdc_resp-reg_receiver"/>
</dbReference>
<evidence type="ECO:0000259" key="7">
    <source>
        <dbReference type="PROSITE" id="PS50887"/>
    </source>
</evidence>
<dbReference type="Gene3D" id="3.30.70.270">
    <property type="match status" value="1"/>
</dbReference>
<feature type="domain" description="Phytochrome chromophore attachment site" evidence="5">
    <location>
        <begin position="172"/>
        <end position="302"/>
    </location>
</feature>
<dbReference type="InterPro" id="IPR000160">
    <property type="entry name" value="GGDEF_dom"/>
</dbReference>
<dbReference type="InterPro" id="IPR043128">
    <property type="entry name" value="Rev_trsase/Diguanyl_cyclase"/>
</dbReference>
<dbReference type="NCBIfam" id="TIGR00254">
    <property type="entry name" value="GGDEF"/>
    <property type="match status" value="1"/>
</dbReference>
<evidence type="ECO:0000313" key="8">
    <source>
        <dbReference type="EMBL" id="ADN14451.1"/>
    </source>
</evidence>
<keyword evidence="1" id="KW-0808">Transferase</keyword>
<dbReference type="RefSeq" id="WP_013322556.1">
    <property type="nucleotide sequence ID" value="NC_014501.1"/>
</dbReference>
<feature type="domain" description="Response regulatory" evidence="6">
    <location>
        <begin position="9"/>
        <end position="126"/>
    </location>
</feature>
<dbReference type="Pfam" id="PF01590">
    <property type="entry name" value="GAF"/>
    <property type="match status" value="1"/>
</dbReference>
<dbReference type="Gene3D" id="3.30.450.40">
    <property type="match status" value="2"/>
</dbReference>
<dbReference type="CDD" id="cd01949">
    <property type="entry name" value="GGDEF"/>
    <property type="match status" value="1"/>
</dbReference>
<dbReference type="FunFam" id="3.30.70.270:FF:000001">
    <property type="entry name" value="Diguanylate cyclase domain protein"/>
    <property type="match status" value="1"/>
</dbReference>
<dbReference type="STRING" id="497965.Cyan7822_2479"/>
<dbReference type="PROSITE" id="PS50110">
    <property type="entry name" value="RESPONSE_REGULATORY"/>
    <property type="match status" value="1"/>
</dbReference>
<dbReference type="GO" id="GO:0005886">
    <property type="term" value="C:plasma membrane"/>
    <property type="evidence" value="ECO:0007669"/>
    <property type="project" value="TreeGrafter"/>
</dbReference>
<dbReference type="HOGENOM" id="CLU_000445_11_28_3"/>
<feature type="modified residue" description="4-aspartylphosphate" evidence="3">
    <location>
        <position position="61"/>
    </location>
</feature>
<dbReference type="PANTHER" id="PTHR45138:SF9">
    <property type="entry name" value="DIGUANYLATE CYCLASE DGCM-RELATED"/>
    <property type="match status" value="1"/>
</dbReference>
<dbReference type="GO" id="GO:0016301">
    <property type="term" value="F:kinase activity"/>
    <property type="evidence" value="ECO:0007669"/>
    <property type="project" value="UniProtKB-KW"/>
</dbReference>
<gene>
    <name evidence="8" type="ordered locus">Cyan7822_2479</name>
</gene>
<dbReference type="SMART" id="SM00448">
    <property type="entry name" value="REC"/>
    <property type="match status" value="1"/>
</dbReference>
<evidence type="ECO:0000256" key="2">
    <source>
        <dbReference type="ARBA" id="ARBA00022777"/>
    </source>
</evidence>
<dbReference type="Proteomes" id="UP000008206">
    <property type="component" value="Chromosome"/>
</dbReference>
<protein>
    <submittedName>
        <fullName evidence="8">Response regulator receiver modulated diguanylate cyclase</fullName>
    </submittedName>
</protein>
<evidence type="ECO:0000256" key="3">
    <source>
        <dbReference type="PROSITE-ProRule" id="PRU00169"/>
    </source>
</evidence>
<evidence type="ECO:0000256" key="4">
    <source>
        <dbReference type="SAM" id="Coils"/>
    </source>
</evidence>
<evidence type="ECO:0000259" key="6">
    <source>
        <dbReference type="PROSITE" id="PS50110"/>
    </source>
</evidence>
<dbReference type="PROSITE" id="PS50887">
    <property type="entry name" value="GGDEF"/>
    <property type="match status" value="1"/>
</dbReference>